<dbReference type="Pfam" id="PF00089">
    <property type="entry name" value="Trypsin"/>
    <property type="match status" value="1"/>
</dbReference>
<dbReference type="GO" id="GO:0004252">
    <property type="term" value="F:serine-type endopeptidase activity"/>
    <property type="evidence" value="ECO:0007669"/>
    <property type="project" value="InterPro"/>
</dbReference>
<evidence type="ECO:0000259" key="1">
    <source>
        <dbReference type="Pfam" id="PF00089"/>
    </source>
</evidence>
<sequence length="241" mass="27007">SIGFHDLRFSTQHVIYLTINEVFIYPDEGLQPKDLVLIKLNMKVKFSSYINGLCLPNSADDHELHSDSVCITCGFGATKALPQPVLNSDILQCIEVQAKPPHPDHSLYGDWNSVVKLKSSAFGPYHPYDNDTSFHDSCKFTSIPGNTQVDDKFEYSCQRTGENNDQLITRGTACVSDDGTRLAPGSGVEGTHGYFIVTCDYNKDTKLMVMKFIGCIDDNGYRIELDEEFVRDGRRYRCNVA</sequence>
<accession>A0A915KR70</accession>
<dbReference type="Gene3D" id="2.40.10.10">
    <property type="entry name" value="Trypsin-like serine proteases"/>
    <property type="match status" value="1"/>
</dbReference>
<organism evidence="3 4">
    <name type="scientific">Romanomermis culicivorax</name>
    <name type="common">Nematode worm</name>
    <dbReference type="NCBI Taxonomy" id="13658"/>
    <lineage>
        <taxon>Eukaryota</taxon>
        <taxon>Metazoa</taxon>
        <taxon>Ecdysozoa</taxon>
        <taxon>Nematoda</taxon>
        <taxon>Enoplea</taxon>
        <taxon>Dorylaimia</taxon>
        <taxon>Mermithida</taxon>
        <taxon>Mermithoidea</taxon>
        <taxon>Mermithidae</taxon>
        <taxon>Romanomermis</taxon>
    </lineage>
</organism>
<evidence type="ECO:0000259" key="2">
    <source>
        <dbReference type="Pfam" id="PF23003"/>
    </source>
</evidence>
<proteinExistence type="predicted"/>
<dbReference type="Proteomes" id="UP000887565">
    <property type="component" value="Unplaced"/>
</dbReference>
<dbReference type="Pfam" id="PF23003">
    <property type="entry name" value="Fn1_2"/>
    <property type="match status" value="1"/>
</dbReference>
<feature type="domain" description="Abnormal cell migration protein 18-like fibronectin type I" evidence="2">
    <location>
        <begin position="172"/>
        <end position="240"/>
    </location>
</feature>
<feature type="domain" description="Peptidase S1" evidence="1">
    <location>
        <begin position="15"/>
        <end position="97"/>
    </location>
</feature>
<dbReference type="InterPro" id="IPR055119">
    <property type="entry name" value="Mig18_Fn1"/>
</dbReference>
<protein>
    <submittedName>
        <fullName evidence="4">Peptidase S1 domain-containing protein</fullName>
    </submittedName>
</protein>
<evidence type="ECO:0000313" key="4">
    <source>
        <dbReference type="WBParaSite" id="nRc.2.0.1.t41256-RA"/>
    </source>
</evidence>
<dbReference type="InterPro" id="IPR001254">
    <property type="entry name" value="Trypsin_dom"/>
</dbReference>
<dbReference type="GO" id="GO:0006508">
    <property type="term" value="P:proteolysis"/>
    <property type="evidence" value="ECO:0007669"/>
    <property type="project" value="InterPro"/>
</dbReference>
<dbReference type="AlphaFoldDB" id="A0A915KR70"/>
<dbReference type="SUPFAM" id="SSF50494">
    <property type="entry name" value="Trypsin-like serine proteases"/>
    <property type="match status" value="1"/>
</dbReference>
<evidence type="ECO:0000313" key="3">
    <source>
        <dbReference type="Proteomes" id="UP000887565"/>
    </source>
</evidence>
<dbReference type="InterPro" id="IPR043504">
    <property type="entry name" value="Peptidase_S1_PA_chymotrypsin"/>
</dbReference>
<reference evidence="4" key="1">
    <citation type="submission" date="2022-11" db="UniProtKB">
        <authorList>
            <consortium name="WormBaseParasite"/>
        </authorList>
    </citation>
    <scope>IDENTIFICATION</scope>
</reference>
<name>A0A915KR70_ROMCU</name>
<dbReference type="WBParaSite" id="nRc.2.0.1.t41256-RA">
    <property type="protein sequence ID" value="nRc.2.0.1.t41256-RA"/>
    <property type="gene ID" value="nRc.2.0.1.g41256"/>
</dbReference>
<dbReference type="InterPro" id="IPR009003">
    <property type="entry name" value="Peptidase_S1_PA"/>
</dbReference>
<keyword evidence="3" id="KW-1185">Reference proteome</keyword>